<dbReference type="PRINTS" id="PR00080">
    <property type="entry name" value="SDRFAMILY"/>
</dbReference>
<gene>
    <name evidence="3" type="ORF">FDO65_20445</name>
</gene>
<dbReference type="GO" id="GO:0003858">
    <property type="term" value="F:3-hydroxybutyrate dehydrogenase activity"/>
    <property type="evidence" value="ECO:0007669"/>
    <property type="project" value="UniProtKB-EC"/>
</dbReference>
<proteinExistence type="inferred from homology"/>
<dbReference type="OrthoDB" id="9786435at2"/>
<sequence>MTDDAVQSAPTAAQPLAGRTALVTGAASGIGRAIARGFIAAGASVVLVDRNADAVAAEAIEIGATAVVADLSDTAGIAHAIAEVAPMVDILVNNAGIQHVQPVHEFPVEQFELIQRLMVTAPFVLSRAVLPTMYERGWGRIINISSAHGRRASPYKVAYVTAKHGLEGMSKVIALEGAAHGVTSNCINPGYVRTPLVEKQLADQAAAHKMPEDEVLEKVILTSSPVKRLIEPDEVAQAALFLCGPASASITGSQLVMDGGWGAR</sequence>
<evidence type="ECO:0000313" key="4">
    <source>
        <dbReference type="Proteomes" id="UP000306985"/>
    </source>
</evidence>
<dbReference type="PRINTS" id="PR00081">
    <property type="entry name" value="GDHRDH"/>
</dbReference>
<dbReference type="Proteomes" id="UP000306985">
    <property type="component" value="Unassembled WGS sequence"/>
</dbReference>
<accession>A0A4U6Q8Y2</accession>
<dbReference type="InterPro" id="IPR036291">
    <property type="entry name" value="NAD(P)-bd_dom_sf"/>
</dbReference>
<dbReference type="InterPro" id="IPR050259">
    <property type="entry name" value="SDR"/>
</dbReference>
<name>A0A4U6Q8Y2_9ACTN</name>
<comment type="caution">
    <text evidence="3">The sequence shown here is derived from an EMBL/GenBank/DDBJ whole genome shotgun (WGS) entry which is preliminary data.</text>
</comment>
<evidence type="ECO:0000313" key="3">
    <source>
        <dbReference type="EMBL" id="TKV56334.1"/>
    </source>
</evidence>
<keyword evidence="2 3" id="KW-0560">Oxidoreductase</keyword>
<dbReference type="NCBIfam" id="TIGR01963">
    <property type="entry name" value="PHB_DH"/>
    <property type="match status" value="1"/>
</dbReference>
<dbReference type="SUPFAM" id="SSF51735">
    <property type="entry name" value="NAD(P)-binding Rossmann-fold domains"/>
    <property type="match status" value="1"/>
</dbReference>
<comment type="similarity">
    <text evidence="1">Belongs to the short-chain dehydrogenases/reductases (SDR) family.</text>
</comment>
<dbReference type="InterPro" id="IPR002347">
    <property type="entry name" value="SDR_fam"/>
</dbReference>
<dbReference type="Gene3D" id="3.40.50.720">
    <property type="entry name" value="NAD(P)-binding Rossmann-like Domain"/>
    <property type="match status" value="1"/>
</dbReference>
<dbReference type="EMBL" id="SZZH01000007">
    <property type="protein sequence ID" value="TKV56334.1"/>
    <property type="molecule type" value="Genomic_DNA"/>
</dbReference>
<keyword evidence="4" id="KW-1185">Reference proteome</keyword>
<dbReference type="PANTHER" id="PTHR42879:SF2">
    <property type="entry name" value="3-OXOACYL-[ACYL-CARRIER-PROTEIN] REDUCTASE FABG"/>
    <property type="match status" value="1"/>
</dbReference>
<evidence type="ECO:0000256" key="1">
    <source>
        <dbReference type="ARBA" id="ARBA00006484"/>
    </source>
</evidence>
<dbReference type="PANTHER" id="PTHR42879">
    <property type="entry name" value="3-OXOACYL-(ACYL-CARRIER-PROTEIN) REDUCTASE"/>
    <property type="match status" value="1"/>
</dbReference>
<reference evidence="3 4" key="1">
    <citation type="submission" date="2019-05" db="EMBL/GenBank/DDBJ databases">
        <title>Nakamurella sp. N5BH11, whole genome shotgun sequence.</title>
        <authorList>
            <person name="Tuo L."/>
        </authorList>
    </citation>
    <scope>NUCLEOTIDE SEQUENCE [LARGE SCALE GENOMIC DNA]</scope>
    <source>
        <strain evidence="3 4">N5BH11</strain>
    </source>
</reference>
<dbReference type="RefSeq" id="WP_137451603.1">
    <property type="nucleotide sequence ID" value="NZ_SZZH01000007.1"/>
</dbReference>
<dbReference type="PROSITE" id="PS00061">
    <property type="entry name" value="ADH_SHORT"/>
    <property type="match status" value="1"/>
</dbReference>
<evidence type="ECO:0000256" key="2">
    <source>
        <dbReference type="ARBA" id="ARBA00023002"/>
    </source>
</evidence>
<dbReference type="GO" id="GO:0032787">
    <property type="term" value="P:monocarboxylic acid metabolic process"/>
    <property type="evidence" value="ECO:0007669"/>
    <property type="project" value="UniProtKB-ARBA"/>
</dbReference>
<dbReference type="InterPro" id="IPR011294">
    <property type="entry name" value="3-OHbutyrate_DH"/>
</dbReference>
<dbReference type="Pfam" id="PF13561">
    <property type="entry name" value="adh_short_C2"/>
    <property type="match status" value="1"/>
</dbReference>
<dbReference type="EC" id="1.1.1.30" evidence="3"/>
<dbReference type="NCBIfam" id="NF009093">
    <property type="entry name" value="PRK12429.1"/>
    <property type="match status" value="1"/>
</dbReference>
<dbReference type="FunFam" id="3.40.50.720:FF:000084">
    <property type="entry name" value="Short-chain dehydrogenase reductase"/>
    <property type="match status" value="1"/>
</dbReference>
<dbReference type="AlphaFoldDB" id="A0A4U6Q8Y2"/>
<organism evidence="3 4">
    <name type="scientific">Nakamurella flava</name>
    <dbReference type="NCBI Taxonomy" id="2576308"/>
    <lineage>
        <taxon>Bacteria</taxon>
        <taxon>Bacillati</taxon>
        <taxon>Actinomycetota</taxon>
        <taxon>Actinomycetes</taxon>
        <taxon>Nakamurellales</taxon>
        <taxon>Nakamurellaceae</taxon>
        <taxon>Nakamurella</taxon>
    </lineage>
</organism>
<protein>
    <submittedName>
        <fullName evidence="3">3-hydroxybutyrate dehydrogenase</fullName>
        <ecNumber evidence="3">1.1.1.30</ecNumber>
    </submittedName>
</protein>
<dbReference type="InterPro" id="IPR020904">
    <property type="entry name" value="Sc_DH/Rdtase_CS"/>
</dbReference>